<evidence type="ECO:0000313" key="3">
    <source>
        <dbReference type="Proteomes" id="UP001367922"/>
    </source>
</evidence>
<keyword evidence="1" id="KW-1133">Transmembrane helix</keyword>
<accession>A0ABU8FVM2</accession>
<evidence type="ECO:0000256" key="1">
    <source>
        <dbReference type="SAM" id="Phobius"/>
    </source>
</evidence>
<feature type="transmembrane region" description="Helical" evidence="1">
    <location>
        <begin position="12"/>
        <end position="34"/>
    </location>
</feature>
<evidence type="ECO:0000313" key="2">
    <source>
        <dbReference type="EMBL" id="MEI4829257.1"/>
    </source>
</evidence>
<organism evidence="2 3">
    <name type="scientific">Bacillus yunxiaonensis</name>
    <dbReference type="NCBI Taxonomy" id="3127665"/>
    <lineage>
        <taxon>Bacteria</taxon>
        <taxon>Bacillati</taxon>
        <taxon>Bacillota</taxon>
        <taxon>Bacilli</taxon>
        <taxon>Bacillales</taxon>
        <taxon>Bacillaceae</taxon>
        <taxon>Bacillus</taxon>
    </lineage>
</organism>
<gene>
    <name evidence="2" type="ORF">WAX78_07295</name>
</gene>
<name>A0ABU8FVM2_9BACI</name>
<dbReference type="Proteomes" id="UP001367922">
    <property type="component" value="Unassembled WGS sequence"/>
</dbReference>
<protein>
    <submittedName>
        <fullName evidence="2">Type II secretion system protein</fullName>
    </submittedName>
</protein>
<sequence length="105" mass="12669">MKCEKGSVMLEILVSLSLLMMTVSLLLPQTLLIMQERKNIQLRYKAQLFLKEAAAVYMYHHVISPVIEKRYENVTYRIQWQTDKVCVQWKDMKQRENERCRYVKK</sequence>
<reference evidence="2 3" key="1">
    <citation type="submission" date="2024-01" db="EMBL/GenBank/DDBJ databases">
        <title>Seven novel Bacillus-like species.</title>
        <authorList>
            <person name="Liu G."/>
        </authorList>
    </citation>
    <scope>NUCLEOTIDE SEQUENCE [LARGE SCALE GENOMIC DNA]</scope>
    <source>
        <strain evidence="2 3">FJAT-53711</strain>
    </source>
</reference>
<proteinExistence type="predicted"/>
<keyword evidence="1" id="KW-0472">Membrane</keyword>
<comment type="caution">
    <text evidence="2">The sequence shown here is derived from an EMBL/GenBank/DDBJ whole genome shotgun (WGS) entry which is preliminary data.</text>
</comment>
<dbReference type="EMBL" id="JBAWSV010000002">
    <property type="protein sequence ID" value="MEI4829257.1"/>
    <property type="molecule type" value="Genomic_DNA"/>
</dbReference>
<dbReference type="RefSeq" id="WP_336481642.1">
    <property type="nucleotide sequence ID" value="NZ_JBAWSV010000002.1"/>
</dbReference>
<keyword evidence="3" id="KW-1185">Reference proteome</keyword>
<keyword evidence="1" id="KW-0812">Transmembrane</keyword>